<protein>
    <submittedName>
        <fullName evidence="1">Uncharacterized protein</fullName>
    </submittedName>
</protein>
<reference evidence="1" key="1">
    <citation type="submission" date="2023-10" db="EMBL/GenBank/DDBJ databases">
        <authorList>
            <person name="Rodriguez Cubillos JULIANA M."/>
            <person name="De Vega J."/>
        </authorList>
    </citation>
    <scope>NUCLEOTIDE SEQUENCE</scope>
</reference>
<dbReference type="EMBL" id="CASHSV030000823">
    <property type="protein sequence ID" value="CAJ2676247.1"/>
    <property type="molecule type" value="Genomic_DNA"/>
</dbReference>
<proteinExistence type="predicted"/>
<accession>A0ACB0M9Z5</accession>
<evidence type="ECO:0000313" key="1">
    <source>
        <dbReference type="EMBL" id="CAJ2676247.1"/>
    </source>
</evidence>
<keyword evidence="2" id="KW-1185">Reference proteome</keyword>
<organism evidence="1 2">
    <name type="scientific">Trifolium pratense</name>
    <name type="common">Red clover</name>
    <dbReference type="NCBI Taxonomy" id="57577"/>
    <lineage>
        <taxon>Eukaryota</taxon>
        <taxon>Viridiplantae</taxon>
        <taxon>Streptophyta</taxon>
        <taxon>Embryophyta</taxon>
        <taxon>Tracheophyta</taxon>
        <taxon>Spermatophyta</taxon>
        <taxon>Magnoliopsida</taxon>
        <taxon>eudicotyledons</taxon>
        <taxon>Gunneridae</taxon>
        <taxon>Pentapetalae</taxon>
        <taxon>rosids</taxon>
        <taxon>fabids</taxon>
        <taxon>Fabales</taxon>
        <taxon>Fabaceae</taxon>
        <taxon>Papilionoideae</taxon>
        <taxon>50 kb inversion clade</taxon>
        <taxon>NPAAA clade</taxon>
        <taxon>Hologalegina</taxon>
        <taxon>IRL clade</taxon>
        <taxon>Trifolieae</taxon>
        <taxon>Trifolium</taxon>
    </lineage>
</organism>
<sequence length="290" mass="33080">MSEDNNGRKREQVETLKQKQNNKKPKQVFPYGNYKSYYNYRIGDGVDCDPRLKVFRKEWFEGKDCLDIGCNSGIITIQIALKFNCRSILGVDIDSDRVEDGNWNLRKTARLKSAANKPSKVSKLKDNSHTDHSENNATVPSNVDTKEISIEPSSLEQVDLLKTVSFKRENFVLTPHPLGKQYDTILCLSVSKWIHLNWGDDGLITLFAETWKLLRPGGIFVLEPQPWKSYVSNRAVSETTAANFRNIKFRPQDFQEILLDKIGFITVEAITSDLTGSTTGFNRPILIFQK</sequence>
<dbReference type="Proteomes" id="UP001177021">
    <property type="component" value="Unassembled WGS sequence"/>
</dbReference>
<evidence type="ECO:0000313" key="2">
    <source>
        <dbReference type="Proteomes" id="UP001177021"/>
    </source>
</evidence>
<gene>
    <name evidence="1" type="ORF">MILVUS5_LOCUS39039</name>
</gene>
<name>A0ACB0M9Z5_TRIPR</name>
<comment type="caution">
    <text evidence="1">The sequence shown here is derived from an EMBL/GenBank/DDBJ whole genome shotgun (WGS) entry which is preliminary data.</text>
</comment>